<dbReference type="EnsemblMetazoa" id="XM_030995703">
    <property type="protein sequence ID" value="XP_030851563"/>
    <property type="gene ID" value="LOC762952"/>
</dbReference>
<comment type="similarity">
    <text evidence="3 9">Belongs to the trans-sulfuration enzymes family.</text>
</comment>
<dbReference type="InterPro" id="IPR015421">
    <property type="entry name" value="PyrdxlP-dep_Trfase_major"/>
</dbReference>
<dbReference type="RefSeq" id="XP_030851563.1">
    <property type="nucleotide sequence ID" value="XM_030995703.1"/>
</dbReference>
<evidence type="ECO:0000256" key="3">
    <source>
        <dbReference type="ARBA" id="ARBA00009077"/>
    </source>
</evidence>
<accession>A0A7M7T3P0</accession>
<dbReference type="PANTHER" id="PTHR11808">
    <property type="entry name" value="TRANS-SULFURATION ENZYME FAMILY MEMBER"/>
    <property type="match status" value="1"/>
</dbReference>
<dbReference type="Gene3D" id="3.90.1150.10">
    <property type="entry name" value="Aspartate Aminotransferase, domain 1"/>
    <property type="match status" value="1"/>
</dbReference>
<evidence type="ECO:0000256" key="9">
    <source>
        <dbReference type="RuleBase" id="RU362118"/>
    </source>
</evidence>
<dbReference type="GO" id="GO:0005737">
    <property type="term" value="C:cytoplasm"/>
    <property type="evidence" value="ECO:0000318"/>
    <property type="project" value="GO_Central"/>
</dbReference>
<dbReference type="KEGG" id="spu:762952"/>
<dbReference type="InParanoid" id="A0A7M7T3P0"/>
<evidence type="ECO:0000256" key="2">
    <source>
        <dbReference type="ARBA" id="ARBA00005038"/>
    </source>
</evidence>
<dbReference type="GO" id="GO:0019343">
    <property type="term" value="P:cysteine biosynthetic process via cystathionine"/>
    <property type="evidence" value="ECO:0000318"/>
    <property type="project" value="GO_Central"/>
</dbReference>
<keyword evidence="12" id="KW-1185">Reference proteome</keyword>
<dbReference type="FunFam" id="3.40.640.10:FF:000009">
    <property type="entry name" value="Cystathionine gamma-synthase homolog"/>
    <property type="match status" value="1"/>
</dbReference>
<dbReference type="CTD" id="1491"/>
<dbReference type="Gene3D" id="3.40.640.10">
    <property type="entry name" value="Type I PLP-dependent aspartate aminotransferase-like (Major domain)"/>
    <property type="match status" value="1"/>
</dbReference>
<protein>
    <recommendedName>
        <fullName evidence="4">cystathionine gamma-lyase</fullName>
        <ecNumber evidence="4">4.4.1.1</ecNumber>
    </recommendedName>
    <alternativeName>
        <fullName evidence="7">Gamma-cystathionase</fullName>
    </alternativeName>
</protein>
<dbReference type="UniPathway" id="UPA00136">
    <property type="reaction ID" value="UER00202"/>
</dbReference>
<keyword evidence="6" id="KW-0028">Amino-acid biosynthesis</keyword>
<dbReference type="Pfam" id="PF01053">
    <property type="entry name" value="Cys_Met_Meta_PP"/>
    <property type="match status" value="1"/>
</dbReference>
<keyword evidence="5 8" id="KW-0663">Pyridoxal phosphate</keyword>
<dbReference type="PROSITE" id="PS00868">
    <property type="entry name" value="CYS_MET_METAB_PP"/>
    <property type="match status" value="1"/>
</dbReference>
<dbReference type="EC" id="4.4.1.1" evidence="4"/>
<dbReference type="GO" id="GO:0004123">
    <property type="term" value="F:cystathionine gamma-lyase activity"/>
    <property type="evidence" value="ECO:0000318"/>
    <property type="project" value="GO_Central"/>
</dbReference>
<dbReference type="FunFam" id="3.90.1150.10:FF:000008">
    <property type="entry name" value="Cystathionine gamma-synthase"/>
    <property type="match status" value="1"/>
</dbReference>
<organism evidence="11 12">
    <name type="scientific">Strongylocentrotus purpuratus</name>
    <name type="common">Purple sea urchin</name>
    <dbReference type="NCBI Taxonomy" id="7668"/>
    <lineage>
        <taxon>Eukaryota</taxon>
        <taxon>Metazoa</taxon>
        <taxon>Echinodermata</taxon>
        <taxon>Eleutherozoa</taxon>
        <taxon>Echinozoa</taxon>
        <taxon>Echinoidea</taxon>
        <taxon>Euechinoidea</taxon>
        <taxon>Echinacea</taxon>
        <taxon>Camarodonta</taxon>
        <taxon>Echinidea</taxon>
        <taxon>Strongylocentrotidae</taxon>
        <taxon>Strongylocentrotus</taxon>
    </lineage>
</organism>
<comment type="cofactor">
    <cofactor evidence="1 9">
        <name>pyridoxal 5'-phosphate</name>
        <dbReference type="ChEBI" id="CHEBI:597326"/>
    </cofactor>
</comment>
<reference evidence="11" key="2">
    <citation type="submission" date="2021-01" db="UniProtKB">
        <authorList>
            <consortium name="EnsemblMetazoa"/>
        </authorList>
    </citation>
    <scope>IDENTIFICATION</scope>
</reference>
<dbReference type="InterPro" id="IPR000277">
    <property type="entry name" value="Cys/Met-Metab_PyrdxlP-dep_enz"/>
</dbReference>
<dbReference type="GeneID" id="762952"/>
<evidence type="ECO:0000256" key="10">
    <source>
        <dbReference type="SAM" id="MobiDB-lite"/>
    </source>
</evidence>
<evidence type="ECO:0000256" key="8">
    <source>
        <dbReference type="PIRSR" id="PIRSR001434-2"/>
    </source>
</evidence>
<dbReference type="GO" id="GO:0030170">
    <property type="term" value="F:pyridoxal phosphate binding"/>
    <property type="evidence" value="ECO:0000318"/>
    <property type="project" value="GO_Central"/>
</dbReference>
<dbReference type="InterPro" id="IPR054542">
    <property type="entry name" value="Cys_met_metab_PP"/>
</dbReference>
<evidence type="ECO:0000256" key="4">
    <source>
        <dbReference type="ARBA" id="ARBA00012085"/>
    </source>
</evidence>
<sequence length="412" mass="45319">MSTKRQRTGENDEKNGTYPDPPFTPFPHFGTDAIHAGQDPEQWASNAVVPLISLSTTFKQESPGVMPGGYEYSRGGNPTRTVLEKCVAAIEGAKHALAFSSGLGATTAICHLLKMGDHLIAMDDIYGGTNRYFQKVLSKFGVKVTFVDARYPEKVAAAMQENTKLVWVETPTNPTLKLVDIAAVSAIAHQQPDCIVVADNTFSSPYFQRGLDFGADIVMYSATKYMNGHSDVVMGLVACNDDELHKKLHFQLYAAGSCPSPFDCFLVNRGLKTLHVRMRQHYKSGIAVARYLESNPRVRKVIYPGLPSHPQHDIFKKQMKGFGGMVTFYLKGDLENSKTFLQSVKVFTLAESLGGYESLAELPGVMTHASVPPEQRKELGIDNSLIRLSVGLEDTEDIIQDLEQALKKAVPE</sequence>
<dbReference type="GO" id="GO:0019346">
    <property type="term" value="P:transsulfuration"/>
    <property type="evidence" value="ECO:0000318"/>
    <property type="project" value="GO_Central"/>
</dbReference>
<dbReference type="PANTHER" id="PTHR11808:SF15">
    <property type="entry name" value="CYSTATHIONINE GAMMA-LYASE"/>
    <property type="match status" value="1"/>
</dbReference>
<evidence type="ECO:0000313" key="11">
    <source>
        <dbReference type="EnsemblMetazoa" id="XP_030851563"/>
    </source>
</evidence>
<dbReference type="OrthoDB" id="3512640at2759"/>
<feature type="region of interest" description="Disordered" evidence="10">
    <location>
        <begin position="1"/>
        <end position="36"/>
    </location>
</feature>
<dbReference type="CDD" id="cd00614">
    <property type="entry name" value="CGS_like"/>
    <property type="match status" value="1"/>
</dbReference>
<dbReference type="InterPro" id="IPR015424">
    <property type="entry name" value="PyrdxlP-dep_Trfase"/>
</dbReference>
<reference evidence="12" key="1">
    <citation type="submission" date="2015-02" db="EMBL/GenBank/DDBJ databases">
        <title>Genome sequencing for Strongylocentrotus purpuratus.</title>
        <authorList>
            <person name="Murali S."/>
            <person name="Liu Y."/>
            <person name="Vee V."/>
            <person name="English A."/>
            <person name="Wang M."/>
            <person name="Skinner E."/>
            <person name="Han Y."/>
            <person name="Muzny D.M."/>
            <person name="Worley K.C."/>
            <person name="Gibbs R.A."/>
        </authorList>
    </citation>
    <scope>NUCLEOTIDE SEQUENCE</scope>
</reference>
<comment type="pathway">
    <text evidence="2">Amino-acid biosynthesis; L-cysteine biosynthesis; L-cysteine from L-homocysteine and L-serine: step 2/2.</text>
</comment>
<evidence type="ECO:0000256" key="1">
    <source>
        <dbReference type="ARBA" id="ARBA00001933"/>
    </source>
</evidence>
<dbReference type="OMA" id="YKQDGVG"/>
<dbReference type="SUPFAM" id="SSF53383">
    <property type="entry name" value="PLP-dependent transferases"/>
    <property type="match status" value="1"/>
</dbReference>
<evidence type="ECO:0000256" key="6">
    <source>
        <dbReference type="ARBA" id="ARBA00023192"/>
    </source>
</evidence>
<name>A0A7M7T3P0_STRPU</name>
<keyword evidence="6" id="KW-0198">Cysteine biosynthesis</keyword>
<evidence type="ECO:0000313" key="12">
    <source>
        <dbReference type="Proteomes" id="UP000007110"/>
    </source>
</evidence>
<evidence type="ECO:0000256" key="7">
    <source>
        <dbReference type="ARBA" id="ARBA00029853"/>
    </source>
</evidence>
<dbReference type="Proteomes" id="UP000007110">
    <property type="component" value="Unassembled WGS sequence"/>
</dbReference>
<dbReference type="AlphaFoldDB" id="A0A7M7T3P0"/>
<dbReference type="InterPro" id="IPR015422">
    <property type="entry name" value="PyrdxlP-dep_Trfase_small"/>
</dbReference>
<dbReference type="PIRSF" id="PIRSF001434">
    <property type="entry name" value="CGS"/>
    <property type="match status" value="1"/>
</dbReference>
<feature type="modified residue" description="N6-(pyridoxal phosphate)lysine" evidence="8">
    <location>
        <position position="224"/>
    </location>
</feature>
<evidence type="ECO:0000256" key="5">
    <source>
        <dbReference type="ARBA" id="ARBA00022898"/>
    </source>
</evidence>
<proteinExistence type="inferred from homology"/>
<dbReference type="FunCoup" id="A0A7M7T3P0">
    <property type="interactions" value="542"/>
</dbReference>